<proteinExistence type="predicted"/>
<dbReference type="PANTHER" id="PTHR43591:SF110">
    <property type="entry name" value="RHODANESE DOMAIN-CONTAINING PROTEIN"/>
    <property type="match status" value="1"/>
</dbReference>
<comment type="caution">
    <text evidence="1">The sequence shown here is derived from an EMBL/GenBank/DDBJ whole genome shotgun (WGS) entry which is preliminary data.</text>
</comment>
<dbReference type="GO" id="GO:0032259">
    <property type="term" value="P:methylation"/>
    <property type="evidence" value="ECO:0007669"/>
    <property type="project" value="UniProtKB-KW"/>
</dbReference>
<dbReference type="PANTHER" id="PTHR43591">
    <property type="entry name" value="METHYLTRANSFERASE"/>
    <property type="match status" value="1"/>
</dbReference>
<dbReference type="Pfam" id="PF13489">
    <property type="entry name" value="Methyltransf_23"/>
    <property type="match status" value="1"/>
</dbReference>
<dbReference type="GO" id="GO:0008168">
    <property type="term" value="F:methyltransferase activity"/>
    <property type="evidence" value="ECO:0007669"/>
    <property type="project" value="UniProtKB-KW"/>
</dbReference>
<reference evidence="1 2" key="1">
    <citation type="submission" date="2018-10" db="EMBL/GenBank/DDBJ databases">
        <title>Genomic Encyclopedia of Archaeal and Bacterial Type Strains, Phase II (KMG-II): from individual species to whole genera.</title>
        <authorList>
            <person name="Goeker M."/>
        </authorList>
    </citation>
    <scope>NUCLEOTIDE SEQUENCE [LARGE SCALE GENOMIC DNA]</scope>
    <source>
        <strain evidence="1 2">DSM 14219</strain>
    </source>
</reference>
<dbReference type="EMBL" id="RBXB01000002">
    <property type="protein sequence ID" value="RKS97462.1"/>
    <property type="molecule type" value="Genomic_DNA"/>
</dbReference>
<dbReference type="AlphaFoldDB" id="A0A495SB31"/>
<dbReference type="Gene3D" id="3.40.50.150">
    <property type="entry name" value="Vaccinia Virus protein VP39"/>
    <property type="match status" value="1"/>
</dbReference>
<dbReference type="OrthoDB" id="3896938at2"/>
<evidence type="ECO:0000313" key="2">
    <source>
        <dbReference type="Proteomes" id="UP000272428"/>
    </source>
</evidence>
<dbReference type="RefSeq" id="WP_121461258.1">
    <property type="nucleotide sequence ID" value="NZ_RBXB01000002.1"/>
</dbReference>
<keyword evidence="2" id="KW-1185">Reference proteome</keyword>
<sequence length="243" mass="28331">MYNFLKSVAKNLIPEKILINNEENFRKLLAPFYKGNSNECNVCGTQLKGFAELPNGEKICPVCGSLPRARRLYKLLETEFLQPNISFLDFSPFRVLYKKLKAKKNIRYFSSDYEDDFLADYHFDIRNIDAENDKFDLITCYHILEHVIEDTEAMKELHRVLKPGGTLLVQTPFKDGEIYEDYSITTPEDRLKYFGQDNHVRIYSVSGLENRLKEAGLTTEVRTFAADHFYGLSDKERIIICRK</sequence>
<evidence type="ECO:0000313" key="1">
    <source>
        <dbReference type="EMBL" id="RKS97462.1"/>
    </source>
</evidence>
<dbReference type="InterPro" id="IPR029063">
    <property type="entry name" value="SAM-dependent_MTases_sf"/>
</dbReference>
<name>A0A495SB31_9FLAO</name>
<keyword evidence="1" id="KW-0489">Methyltransferase</keyword>
<dbReference type="SUPFAM" id="SSF53335">
    <property type="entry name" value="S-adenosyl-L-methionine-dependent methyltransferases"/>
    <property type="match status" value="1"/>
</dbReference>
<dbReference type="CDD" id="cd02440">
    <property type="entry name" value="AdoMet_MTases"/>
    <property type="match status" value="1"/>
</dbReference>
<accession>A0A495SB31</accession>
<gene>
    <name evidence="1" type="ORF">BCF58_1589</name>
</gene>
<protein>
    <submittedName>
        <fullName evidence="1">Methyltransferase family protein</fullName>
    </submittedName>
</protein>
<keyword evidence="1" id="KW-0808">Transferase</keyword>
<dbReference type="Proteomes" id="UP000272428">
    <property type="component" value="Unassembled WGS sequence"/>
</dbReference>
<organism evidence="1 2">
    <name type="scientific">Chryseobacterium defluvii</name>
    <dbReference type="NCBI Taxonomy" id="160396"/>
    <lineage>
        <taxon>Bacteria</taxon>
        <taxon>Pseudomonadati</taxon>
        <taxon>Bacteroidota</taxon>
        <taxon>Flavobacteriia</taxon>
        <taxon>Flavobacteriales</taxon>
        <taxon>Weeksellaceae</taxon>
        <taxon>Chryseobacterium group</taxon>
        <taxon>Chryseobacterium</taxon>
    </lineage>
</organism>